<sequence>MSKPIVAVTMGDPAGIGPEITLLAVQAPEVRDRVKLVVIGDLERLREASRILASAGRWKGAAPELRAIERLEDARFEDGVIDVLDLHNVPAGLPWGQVTREAGRAAFEYVAKAVDLAVNRTADAIATAPINKEAWKLAGVKYPGHTEALAELSGSPSSAMMLVNGRLRVVHVTTHVSLRQAIELATTERVLERIRLTHRSLEQFGLRNPRIAVAGLNPHAGEGGLFGDEDERQIRPAVEQARAEGVDCTGPLPPDSVYARAAGGEFDAVIAMYHDQGHIAIKMLGFDTGINVTLGLPILRTSVDHGTAFDIAGKGVAREKSMIASILVAADFLSGDASEHNAQQEETV</sequence>
<protein>
    <submittedName>
        <fullName evidence="6">4-hydroxythreonine-4-phosphate dehydrogenase</fullName>
    </submittedName>
</protein>
<evidence type="ECO:0000256" key="5">
    <source>
        <dbReference type="ARBA" id="ARBA00023027"/>
    </source>
</evidence>
<dbReference type="GO" id="GO:0051287">
    <property type="term" value="F:NAD binding"/>
    <property type="evidence" value="ECO:0007669"/>
    <property type="project" value="InterPro"/>
</dbReference>
<dbReference type="SUPFAM" id="SSF53659">
    <property type="entry name" value="Isocitrate/Isopropylmalate dehydrogenase-like"/>
    <property type="match status" value="1"/>
</dbReference>
<dbReference type="EMBL" id="FPBV01000013">
    <property type="protein sequence ID" value="SFU90960.1"/>
    <property type="molecule type" value="Genomic_DNA"/>
</dbReference>
<evidence type="ECO:0000256" key="3">
    <source>
        <dbReference type="ARBA" id="ARBA00022723"/>
    </source>
</evidence>
<dbReference type="STRING" id="392015.SAMN05421543_1134"/>
<evidence type="ECO:0000256" key="4">
    <source>
        <dbReference type="ARBA" id="ARBA00023002"/>
    </source>
</evidence>
<keyword evidence="7" id="KW-1185">Reference proteome</keyword>
<organism evidence="6 7">
    <name type="scientific">Alicyclobacillus macrosporangiidus</name>
    <dbReference type="NCBI Taxonomy" id="392015"/>
    <lineage>
        <taxon>Bacteria</taxon>
        <taxon>Bacillati</taxon>
        <taxon>Bacillota</taxon>
        <taxon>Bacilli</taxon>
        <taxon>Bacillales</taxon>
        <taxon>Alicyclobacillaceae</taxon>
        <taxon>Alicyclobacillus</taxon>
    </lineage>
</organism>
<comment type="cofactor">
    <cofactor evidence="1">
        <name>a divalent metal cation</name>
        <dbReference type="ChEBI" id="CHEBI:60240"/>
    </cofactor>
</comment>
<evidence type="ECO:0000256" key="1">
    <source>
        <dbReference type="ARBA" id="ARBA00001968"/>
    </source>
</evidence>
<dbReference type="Pfam" id="PF04166">
    <property type="entry name" value="PdxA"/>
    <property type="match status" value="1"/>
</dbReference>
<keyword evidence="3" id="KW-0479">Metal-binding</keyword>
<dbReference type="InterPro" id="IPR005255">
    <property type="entry name" value="PdxA_fam"/>
</dbReference>
<dbReference type="GO" id="GO:0046872">
    <property type="term" value="F:metal ion binding"/>
    <property type="evidence" value="ECO:0007669"/>
    <property type="project" value="UniProtKB-KW"/>
</dbReference>
<evidence type="ECO:0000313" key="7">
    <source>
        <dbReference type="Proteomes" id="UP000183508"/>
    </source>
</evidence>
<accession>A0A1I7K0Q9</accession>
<dbReference type="RefSeq" id="WP_245783966.1">
    <property type="nucleotide sequence ID" value="NZ_FPBV01000013.1"/>
</dbReference>
<dbReference type="Gene3D" id="3.40.718.10">
    <property type="entry name" value="Isopropylmalate Dehydrogenase"/>
    <property type="match status" value="1"/>
</dbReference>
<dbReference type="AlphaFoldDB" id="A0A1I7K0Q9"/>
<keyword evidence="5" id="KW-0520">NAD</keyword>
<dbReference type="PANTHER" id="PTHR30004">
    <property type="entry name" value="4-HYDROXYTHREONINE-4-PHOSPHATE DEHYDROGENASE"/>
    <property type="match status" value="1"/>
</dbReference>
<dbReference type="PANTHER" id="PTHR30004:SF6">
    <property type="entry name" value="D-THREONATE 4-PHOSPHATE DEHYDROGENASE"/>
    <property type="match status" value="1"/>
</dbReference>
<reference evidence="7" key="1">
    <citation type="submission" date="2016-10" db="EMBL/GenBank/DDBJ databases">
        <authorList>
            <person name="Varghese N."/>
        </authorList>
    </citation>
    <scope>NUCLEOTIDE SEQUENCE [LARGE SCALE GENOMIC DNA]</scope>
    <source>
        <strain evidence="7">DSM 17980</strain>
    </source>
</reference>
<gene>
    <name evidence="6" type="ORF">SAMN05421543_1134</name>
</gene>
<comment type="similarity">
    <text evidence="2">Belongs to the PdxA family. PdxA2 subfamily.</text>
</comment>
<keyword evidence="4" id="KW-0560">Oxidoreductase</keyword>
<dbReference type="GO" id="GO:0016491">
    <property type="term" value="F:oxidoreductase activity"/>
    <property type="evidence" value="ECO:0007669"/>
    <property type="project" value="UniProtKB-KW"/>
</dbReference>
<dbReference type="eggNOG" id="COG1995">
    <property type="taxonomic scope" value="Bacteria"/>
</dbReference>
<evidence type="ECO:0000256" key="2">
    <source>
        <dbReference type="ARBA" id="ARBA00009464"/>
    </source>
</evidence>
<proteinExistence type="inferred from homology"/>
<dbReference type="NCBIfam" id="TIGR00557">
    <property type="entry name" value="pdxA"/>
    <property type="match status" value="1"/>
</dbReference>
<name>A0A1I7K0Q9_9BACL</name>
<evidence type="ECO:0000313" key="6">
    <source>
        <dbReference type="EMBL" id="SFU90960.1"/>
    </source>
</evidence>
<dbReference type="Proteomes" id="UP000183508">
    <property type="component" value="Unassembled WGS sequence"/>
</dbReference>